<dbReference type="PANTHER" id="PTHR21581">
    <property type="entry name" value="D-ALANYL-D-ALANINE CARBOXYPEPTIDASE"/>
    <property type="match status" value="1"/>
</dbReference>
<dbReference type="EC" id="3.4.16.4" evidence="4"/>
<dbReference type="GO" id="GO:0006508">
    <property type="term" value="P:proteolysis"/>
    <property type="evidence" value="ECO:0007669"/>
    <property type="project" value="UniProtKB-KW"/>
</dbReference>
<dbReference type="SUPFAM" id="SSF56601">
    <property type="entry name" value="beta-lactamase/transpeptidase-like"/>
    <property type="match status" value="1"/>
</dbReference>
<dbReference type="InterPro" id="IPR012907">
    <property type="entry name" value="Peptidase_S11_C"/>
</dbReference>
<gene>
    <name evidence="17" type="ORF">AZ34_00740</name>
</gene>
<comment type="catalytic activity">
    <reaction evidence="12">
        <text>Preferential cleavage: (Ac)2-L-Lys-D-Ala-|-D-Ala. Also transpeptidation of peptidyl-alanyl moieties that are N-acyl substituents of D-alanine.</text>
        <dbReference type="EC" id="3.4.16.4"/>
    </reaction>
</comment>
<protein>
    <recommendedName>
        <fullName evidence="4">serine-type D-Ala-D-Ala carboxypeptidase</fullName>
        <ecNumber evidence="4">3.4.16.4</ecNumber>
    </recommendedName>
</protein>
<dbReference type="InterPro" id="IPR018044">
    <property type="entry name" value="Peptidase_S11"/>
</dbReference>
<dbReference type="Gene3D" id="3.40.710.10">
    <property type="entry name" value="DD-peptidase/beta-lactamase superfamily"/>
    <property type="match status" value="1"/>
</dbReference>
<evidence type="ECO:0000256" key="1">
    <source>
        <dbReference type="ARBA" id="ARBA00003217"/>
    </source>
</evidence>
<dbReference type="UniPathway" id="UPA00219"/>
<feature type="active site" evidence="13">
    <location>
        <position position="120"/>
    </location>
</feature>
<dbReference type="STRING" id="1458275.AZ34_00740"/>
<feature type="active site" description="Acyl-ester intermediate" evidence="13">
    <location>
        <position position="60"/>
    </location>
</feature>
<proteinExistence type="inferred from homology"/>
<evidence type="ECO:0000256" key="11">
    <source>
        <dbReference type="ARBA" id="ARBA00023316"/>
    </source>
</evidence>
<dbReference type="Proteomes" id="UP000023268">
    <property type="component" value="Unassembled WGS sequence"/>
</dbReference>
<evidence type="ECO:0000256" key="5">
    <source>
        <dbReference type="ARBA" id="ARBA00022645"/>
    </source>
</evidence>
<feature type="domain" description="Peptidase S11 D-Ala-D-Ala carboxypeptidase A C-terminal" evidence="16">
    <location>
        <begin position="286"/>
        <end position="376"/>
    </location>
</feature>
<dbReference type="GO" id="GO:0071555">
    <property type="term" value="P:cell wall organization"/>
    <property type="evidence" value="ECO:0007669"/>
    <property type="project" value="UniProtKB-KW"/>
</dbReference>
<evidence type="ECO:0000256" key="7">
    <source>
        <dbReference type="ARBA" id="ARBA00022729"/>
    </source>
</evidence>
<dbReference type="GO" id="GO:0008360">
    <property type="term" value="P:regulation of cell shape"/>
    <property type="evidence" value="ECO:0007669"/>
    <property type="project" value="UniProtKB-KW"/>
</dbReference>
<evidence type="ECO:0000256" key="14">
    <source>
        <dbReference type="PIRSR" id="PIRSR618044-2"/>
    </source>
</evidence>
<keyword evidence="6" id="KW-0645">Protease</keyword>
<comment type="pathway">
    <text evidence="2">Cell wall biogenesis; peptidoglycan biosynthesis.</text>
</comment>
<dbReference type="Pfam" id="PF07943">
    <property type="entry name" value="PBP5_C"/>
    <property type="match status" value="1"/>
</dbReference>
<name>A0A016XDS7_9BURK</name>
<dbReference type="GO" id="GO:0009252">
    <property type="term" value="P:peptidoglycan biosynthetic process"/>
    <property type="evidence" value="ECO:0007669"/>
    <property type="project" value="UniProtKB-UniPathway"/>
</dbReference>
<reference evidence="17 18" key="1">
    <citation type="submission" date="2014-02" db="EMBL/GenBank/DDBJ databases">
        <title>Draft Genome of Hylemonella gracilis isolated from the Niagara River.</title>
        <authorList>
            <person name="Pawlowski D.R."/>
            <person name="Koudelka G.B."/>
        </authorList>
    </citation>
    <scope>NUCLEOTIDE SEQUENCE [LARGE SCALE GENOMIC DNA]</scope>
    <source>
        <strain evidence="17 18">Niagara R</strain>
    </source>
</reference>
<feature type="binding site" evidence="14">
    <location>
        <position position="225"/>
    </location>
    <ligand>
        <name>substrate</name>
    </ligand>
</feature>
<evidence type="ECO:0000256" key="12">
    <source>
        <dbReference type="ARBA" id="ARBA00034000"/>
    </source>
</evidence>
<dbReference type="SUPFAM" id="SSF69189">
    <property type="entry name" value="Penicillin-binding protein associated domain"/>
    <property type="match status" value="1"/>
</dbReference>
<evidence type="ECO:0000256" key="3">
    <source>
        <dbReference type="ARBA" id="ARBA00007164"/>
    </source>
</evidence>
<evidence type="ECO:0000259" key="16">
    <source>
        <dbReference type="SMART" id="SM00936"/>
    </source>
</evidence>
<evidence type="ECO:0000256" key="4">
    <source>
        <dbReference type="ARBA" id="ARBA00012448"/>
    </source>
</evidence>
<keyword evidence="10" id="KW-0573">Peptidoglycan synthesis</keyword>
<comment type="function">
    <text evidence="1">Removes C-terminal D-alanyl residues from sugar-peptide cell wall precursors.</text>
</comment>
<dbReference type="PRINTS" id="PR00725">
    <property type="entry name" value="DADACBPTASE1"/>
</dbReference>
<dbReference type="Pfam" id="PF00768">
    <property type="entry name" value="Peptidase_S11"/>
    <property type="match status" value="1"/>
</dbReference>
<keyword evidence="7" id="KW-0732">Signal</keyword>
<evidence type="ECO:0000256" key="13">
    <source>
        <dbReference type="PIRSR" id="PIRSR618044-1"/>
    </source>
</evidence>
<dbReference type="InterPro" id="IPR001967">
    <property type="entry name" value="Peptidase_S11_N"/>
</dbReference>
<evidence type="ECO:0000256" key="9">
    <source>
        <dbReference type="ARBA" id="ARBA00022960"/>
    </source>
</evidence>
<feature type="active site" description="Proton acceptor" evidence="13">
    <location>
        <position position="63"/>
    </location>
</feature>
<dbReference type="Gene3D" id="2.60.410.10">
    <property type="entry name" value="D-Ala-D-Ala carboxypeptidase, C-terminal domain"/>
    <property type="match status" value="1"/>
</dbReference>
<evidence type="ECO:0000256" key="6">
    <source>
        <dbReference type="ARBA" id="ARBA00022670"/>
    </source>
</evidence>
<dbReference type="InterPro" id="IPR037167">
    <property type="entry name" value="Peptidase_S11_C_sf"/>
</dbReference>
<keyword evidence="9" id="KW-0133">Cell shape</keyword>
<keyword evidence="11" id="KW-0961">Cell wall biogenesis/degradation</keyword>
<organism evidence="17 18">
    <name type="scientific">Hylemonella gracilis str. Niagara R</name>
    <dbReference type="NCBI Taxonomy" id="1458275"/>
    <lineage>
        <taxon>Bacteria</taxon>
        <taxon>Pseudomonadati</taxon>
        <taxon>Pseudomonadota</taxon>
        <taxon>Betaproteobacteria</taxon>
        <taxon>Burkholderiales</taxon>
        <taxon>Comamonadaceae</taxon>
        <taxon>Hylemonella</taxon>
    </lineage>
</organism>
<evidence type="ECO:0000313" key="17">
    <source>
        <dbReference type="EMBL" id="EYC49737.1"/>
    </source>
</evidence>
<comment type="similarity">
    <text evidence="3 15">Belongs to the peptidase S11 family.</text>
</comment>
<keyword evidence="5" id="KW-0121">Carboxypeptidase</keyword>
<evidence type="ECO:0000256" key="2">
    <source>
        <dbReference type="ARBA" id="ARBA00004752"/>
    </source>
</evidence>
<accession>A0A016XDS7</accession>
<evidence type="ECO:0000256" key="10">
    <source>
        <dbReference type="ARBA" id="ARBA00022984"/>
    </source>
</evidence>
<dbReference type="InterPro" id="IPR015956">
    <property type="entry name" value="Peniciliin-bd_prot_C_sf"/>
</dbReference>
<dbReference type="AlphaFoldDB" id="A0A016XDS7"/>
<comment type="caution">
    <text evidence="17">The sequence shown here is derived from an EMBL/GenBank/DDBJ whole genome shotgun (WGS) entry which is preliminary data.</text>
</comment>
<evidence type="ECO:0000256" key="15">
    <source>
        <dbReference type="RuleBase" id="RU004016"/>
    </source>
</evidence>
<evidence type="ECO:0000313" key="18">
    <source>
        <dbReference type="Proteomes" id="UP000023268"/>
    </source>
</evidence>
<dbReference type="GO" id="GO:0009002">
    <property type="term" value="F:serine-type D-Ala-D-Ala carboxypeptidase activity"/>
    <property type="evidence" value="ECO:0007669"/>
    <property type="project" value="UniProtKB-EC"/>
</dbReference>
<dbReference type="PANTHER" id="PTHR21581:SF6">
    <property type="entry name" value="TRAFFICKING PROTEIN PARTICLE COMPLEX SUBUNIT 12"/>
    <property type="match status" value="1"/>
</dbReference>
<dbReference type="EMBL" id="JEMG01000001">
    <property type="protein sequence ID" value="EYC49737.1"/>
    <property type="molecule type" value="Genomic_DNA"/>
</dbReference>
<dbReference type="eggNOG" id="COG1686">
    <property type="taxonomic scope" value="Bacteria"/>
</dbReference>
<dbReference type="InterPro" id="IPR012338">
    <property type="entry name" value="Beta-lactam/transpept-like"/>
</dbReference>
<dbReference type="SMART" id="SM00936">
    <property type="entry name" value="PBP5_C"/>
    <property type="match status" value="1"/>
</dbReference>
<evidence type="ECO:0000256" key="8">
    <source>
        <dbReference type="ARBA" id="ARBA00022801"/>
    </source>
</evidence>
<sequence>MSAELASALAGERATGVQPAWQTLAPPSPELAARAWLLLDMSSGQTLAASNADQALPPASLTKLMTVYLVFEALRDGRLSLDQALPISERARRQPGSRMFLEAGMRVPVEDLIKGLLVQSGNDGALALAEGVAGSMEAFVARMNDKARALGLRTTHFANPTGLPVPGQQSTARDLGVLAQRLLQEFPEHAHFHGIRKYRYAGTPPANDSNRNLLLFRDPSVDGMKTGHVEAVGYSIVATAQRDFPHLGTAGAPGPRRLLAVVLGAGSEQARAAEAQRLLNWGYTAFEAVKLFEANQAVLTAAIWKGRAAEVRLGRPQAIVVTVPAGVGMQLRMDVLRAEPLIAPLRQGQAAALLRIREGERTLFEIPLLALDEVDEAGLIGQAWDALRLWFQ</sequence>
<keyword evidence="8" id="KW-0378">Hydrolase</keyword>